<dbReference type="InterPro" id="IPR036390">
    <property type="entry name" value="WH_DNA-bd_sf"/>
</dbReference>
<dbReference type="InterPro" id="IPR015424">
    <property type="entry name" value="PyrdxlP-dep_Trfase"/>
</dbReference>
<dbReference type="InterPro" id="IPR015421">
    <property type="entry name" value="PyrdxlP-dep_Trfase_major"/>
</dbReference>
<comment type="caution">
    <text evidence="9">The sequence shown here is derived from an EMBL/GenBank/DDBJ whole genome shotgun (WGS) entry which is preliminary data.</text>
</comment>
<dbReference type="CDD" id="cd07377">
    <property type="entry name" value="WHTH_GntR"/>
    <property type="match status" value="1"/>
</dbReference>
<dbReference type="Pfam" id="PF00155">
    <property type="entry name" value="Aminotran_1_2"/>
    <property type="match status" value="1"/>
</dbReference>
<feature type="domain" description="HTH gntR-type" evidence="8">
    <location>
        <begin position="15"/>
        <end position="83"/>
    </location>
</feature>
<dbReference type="PANTHER" id="PTHR46577:SF1">
    <property type="entry name" value="HTH-TYPE TRANSCRIPTIONAL REGULATORY PROTEIN GABR"/>
    <property type="match status" value="1"/>
</dbReference>
<comment type="cofactor">
    <cofactor evidence="1">
        <name>pyridoxal 5'-phosphate</name>
        <dbReference type="ChEBI" id="CHEBI:597326"/>
    </cofactor>
</comment>
<dbReference type="PANTHER" id="PTHR46577">
    <property type="entry name" value="HTH-TYPE TRANSCRIPTIONAL REGULATORY PROTEIN GABR"/>
    <property type="match status" value="1"/>
</dbReference>
<dbReference type="Gene3D" id="3.40.640.10">
    <property type="entry name" value="Type I PLP-dependent aspartate aminotransferase-like (Major domain)"/>
    <property type="match status" value="1"/>
</dbReference>
<evidence type="ECO:0000256" key="2">
    <source>
        <dbReference type="ARBA" id="ARBA00005384"/>
    </source>
</evidence>
<dbReference type="Gene3D" id="1.10.10.10">
    <property type="entry name" value="Winged helix-like DNA-binding domain superfamily/Winged helix DNA-binding domain"/>
    <property type="match status" value="1"/>
</dbReference>
<dbReference type="PROSITE" id="PS50949">
    <property type="entry name" value="HTH_GNTR"/>
    <property type="match status" value="1"/>
</dbReference>
<evidence type="ECO:0000256" key="4">
    <source>
        <dbReference type="ARBA" id="ARBA00022898"/>
    </source>
</evidence>
<evidence type="ECO:0000259" key="8">
    <source>
        <dbReference type="PROSITE" id="PS50949"/>
    </source>
</evidence>
<keyword evidence="6" id="KW-0238">DNA-binding</keyword>
<evidence type="ECO:0000256" key="3">
    <source>
        <dbReference type="ARBA" id="ARBA00022576"/>
    </source>
</evidence>
<accession>W4Q1E0</accession>
<proteinExistence type="inferred from homology"/>
<evidence type="ECO:0000313" key="9">
    <source>
        <dbReference type="EMBL" id="GAE25189.1"/>
    </source>
</evidence>
<dbReference type="Pfam" id="PF00392">
    <property type="entry name" value="GntR"/>
    <property type="match status" value="1"/>
</dbReference>
<protein>
    <submittedName>
        <fullName evidence="9">Transcriptional regulator</fullName>
    </submittedName>
</protein>
<dbReference type="InterPro" id="IPR036388">
    <property type="entry name" value="WH-like_DNA-bd_sf"/>
</dbReference>
<dbReference type="CDD" id="cd00609">
    <property type="entry name" value="AAT_like"/>
    <property type="match status" value="1"/>
</dbReference>
<dbReference type="GO" id="GO:0003677">
    <property type="term" value="F:DNA binding"/>
    <property type="evidence" value="ECO:0007669"/>
    <property type="project" value="UniProtKB-KW"/>
</dbReference>
<dbReference type="GO" id="GO:0008483">
    <property type="term" value="F:transaminase activity"/>
    <property type="evidence" value="ECO:0007669"/>
    <property type="project" value="UniProtKB-KW"/>
</dbReference>
<dbReference type="AlphaFoldDB" id="W4Q1E0"/>
<dbReference type="InterPro" id="IPR000524">
    <property type="entry name" value="Tscrpt_reg_HTH_GntR"/>
</dbReference>
<dbReference type="GO" id="GO:0030170">
    <property type="term" value="F:pyridoxal phosphate binding"/>
    <property type="evidence" value="ECO:0007669"/>
    <property type="project" value="InterPro"/>
</dbReference>
<dbReference type="EMBL" id="BAUT01000007">
    <property type="protein sequence ID" value="GAE25189.1"/>
    <property type="molecule type" value="Genomic_DNA"/>
</dbReference>
<dbReference type="InterPro" id="IPR004839">
    <property type="entry name" value="Aminotransferase_I/II_large"/>
</dbReference>
<keyword evidence="5" id="KW-0805">Transcription regulation</keyword>
<keyword evidence="10" id="KW-1185">Reference proteome</keyword>
<dbReference type="STRING" id="1236970.JCM9140_1169"/>
<dbReference type="SUPFAM" id="SSF46785">
    <property type="entry name" value="Winged helix' DNA-binding domain"/>
    <property type="match status" value="1"/>
</dbReference>
<keyword evidence="7" id="KW-0804">Transcription</keyword>
<reference evidence="9" key="1">
    <citation type="journal article" date="2014" name="Genome Announc.">
        <title>Draft Genome Sequences of Three Alkaliphilic Bacillus Strains, Bacillus wakoensis JCM 9140T, Bacillus akibai JCM 9157T, and Bacillus hemicellulosilyticus JCM 9152T.</title>
        <authorList>
            <person name="Yuki M."/>
            <person name="Oshima K."/>
            <person name="Suda W."/>
            <person name="Oshida Y."/>
            <person name="Kitamura K."/>
            <person name="Iida T."/>
            <person name="Hattori M."/>
            <person name="Ohkuma M."/>
        </authorList>
    </citation>
    <scope>NUCLEOTIDE SEQUENCE [LARGE SCALE GENOMIC DNA]</scope>
    <source>
        <strain evidence="9">JCM 9140</strain>
    </source>
</reference>
<organism evidence="9 10">
    <name type="scientific">Halalkalibacter wakoensis JCM 9140</name>
    <dbReference type="NCBI Taxonomy" id="1236970"/>
    <lineage>
        <taxon>Bacteria</taxon>
        <taxon>Bacillati</taxon>
        <taxon>Bacillota</taxon>
        <taxon>Bacilli</taxon>
        <taxon>Bacillales</taxon>
        <taxon>Bacillaceae</taxon>
        <taxon>Halalkalibacter</taxon>
    </lineage>
</organism>
<name>W4Q1E0_9BACI</name>
<dbReference type="SMART" id="SM00345">
    <property type="entry name" value="HTH_GNTR"/>
    <property type="match status" value="1"/>
</dbReference>
<dbReference type="SUPFAM" id="SSF53383">
    <property type="entry name" value="PLP-dependent transferases"/>
    <property type="match status" value="1"/>
</dbReference>
<keyword evidence="4" id="KW-0663">Pyridoxal phosphate</keyword>
<keyword evidence="3" id="KW-0032">Aminotransferase</keyword>
<evidence type="ECO:0000313" key="10">
    <source>
        <dbReference type="Proteomes" id="UP000018890"/>
    </source>
</evidence>
<dbReference type="GO" id="GO:0003700">
    <property type="term" value="F:DNA-binding transcription factor activity"/>
    <property type="evidence" value="ECO:0007669"/>
    <property type="project" value="InterPro"/>
</dbReference>
<sequence length="469" mass="54275">MVIEITPFLDTNKKEPLYVQLYSYFKNEIQKGNMKTGEKIPSKRNLARHLAISQHTVETAYEQLIAEGYVESKPRKGLYVNEILQDSLLIHQSKPNVWDRSNHVENDDEIDFSHGQIALEEFPYNVWKKIANATFSKEQDYLLINGDRQGEFSLREQIAHYLYQSRGVRCVPDQIVIGAGTQYLLGLLILILGRQSIFSIEDPGFHRTREVFYDQGVTTIPISLDEHGMNVEELNKSNASITYVTPSHQFPMGIVMPINRRMELIQWAKEKKAFIIEDDYDGEFRYKGRPIPALQGLDSSGRVIYLGTFSKSFFPSIRISYMVLPPSLLQIYHERYTIYKQTVSRLHQMTMFNFMKEGHWERHLHKMRTTYRRKQKKLLEMIHFFLCKDVVVIGADSGLHILLSVHNGMTENELINAAKTKKVKVYPTSIYFATQDPKDQPMVLLGFGGLSEPEMEKGVKLLKEAWNIG</sequence>
<comment type="similarity">
    <text evidence="2">In the C-terminal section; belongs to the class-I pyridoxal-phosphate-dependent aminotransferase family.</text>
</comment>
<evidence type="ECO:0000256" key="1">
    <source>
        <dbReference type="ARBA" id="ARBA00001933"/>
    </source>
</evidence>
<evidence type="ECO:0000256" key="6">
    <source>
        <dbReference type="ARBA" id="ARBA00023125"/>
    </source>
</evidence>
<evidence type="ECO:0000256" key="7">
    <source>
        <dbReference type="ARBA" id="ARBA00023163"/>
    </source>
</evidence>
<dbReference type="Proteomes" id="UP000018890">
    <property type="component" value="Unassembled WGS sequence"/>
</dbReference>
<gene>
    <name evidence="9" type="ORF">JCM9140_1169</name>
</gene>
<evidence type="ECO:0000256" key="5">
    <source>
        <dbReference type="ARBA" id="ARBA00023015"/>
    </source>
</evidence>
<dbReference type="InterPro" id="IPR051446">
    <property type="entry name" value="HTH_trans_reg/aminotransferase"/>
</dbReference>
<keyword evidence="3" id="KW-0808">Transferase</keyword>